<dbReference type="EMBL" id="NKYE01000003">
    <property type="protein sequence ID" value="OZM73910.1"/>
    <property type="molecule type" value="Genomic_DNA"/>
</dbReference>
<dbReference type="Pfam" id="PF00582">
    <property type="entry name" value="Usp"/>
    <property type="match status" value="1"/>
</dbReference>
<dbReference type="SUPFAM" id="SSF52402">
    <property type="entry name" value="Adenine nucleotide alpha hydrolases-like"/>
    <property type="match status" value="1"/>
</dbReference>
<dbReference type="CDD" id="cd00293">
    <property type="entry name" value="USP-like"/>
    <property type="match status" value="1"/>
</dbReference>
<keyword evidence="4" id="KW-1185">Reference proteome</keyword>
<evidence type="ECO:0000259" key="2">
    <source>
        <dbReference type="Pfam" id="PF00582"/>
    </source>
</evidence>
<dbReference type="PANTHER" id="PTHR46268">
    <property type="entry name" value="STRESS RESPONSE PROTEIN NHAX"/>
    <property type="match status" value="1"/>
</dbReference>
<dbReference type="FunCoup" id="A0A263D624">
    <property type="interactions" value="1"/>
</dbReference>
<sequence>MAGYKTVVVGTDGSDSSFAAVDRAAAVAADANAQLVITCAYYPADRHEVEKAQEALREEAYQVVGSAPAEDTLQSARDRAARQGAAKIDTVAVVGEPVASLRKTVEERSADLLVVGNRGLNTIAGRILGSVPAEVARKSGVDVLIVHTT</sequence>
<evidence type="ECO:0000313" key="3">
    <source>
        <dbReference type="EMBL" id="OZM73910.1"/>
    </source>
</evidence>
<dbReference type="PANTHER" id="PTHR46268:SF6">
    <property type="entry name" value="UNIVERSAL STRESS PROTEIN UP12"/>
    <property type="match status" value="1"/>
</dbReference>
<dbReference type="Gene3D" id="3.40.50.620">
    <property type="entry name" value="HUPs"/>
    <property type="match status" value="1"/>
</dbReference>
<dbReference type="OrthoDB" id="3427787at2"/>
<accession>A0A263D624</accession>
<feature type="domain" description="UspA" evidence="2">
    <location>
        <begin position="4"/>
        <end position="147"/>
    </location>
</feature>
<comment type="caution">
    <text evidence="3">The sequence shown here is derived from an EMBL/GenBank/DDBJ whole genome shotgun (WGS) entry which is preliminary data.</text>
</comment>
<proteinExistence type="inferred from homology"/>
<dbReference type="Proteomes" id="UP000242444">
    <property type="component" value="Unassembled WGS sequence"/>
</dbReference>
<dbReference type="InParanoid" id="A0A263D624"/>
<evidence type="ECO:0000256" key="1">
    <source>
        <dbReference type="ARBA" id="ARBA00008791"/>
    </source>
</evidence>
<protein>
    <submittedName>
        <fullName evidence="3">Universal stress protein</fullName>
    </submittedName>
</protein>
<gene>
    <name evidence="3" type="ORF">CFN78_06360</name>
</gene>
<dbReference type="InterPro" id="IPR014729">
    <property type="entry name" value="Rossmann-like_a/b/a_fold"/>
</dbReference>
<dbReference type="AlphaFoldDB" id="A0A263D624"/>
<dbReference type="InterPro" id="IPR006016">
    <property type="entry name" value="UspA"/>
</dbReference>
<organism evidence="3 4">
    <name type="scientific">Amycolatopsis antarctica</name>
    <dbReference type="NCBI Taxonomy" id="1854586"/>
    <lineage>
        <taxon>Bacteria</taxon>
        <taxon>Bacillati</taxon>
        <taxon>Actinomycetota</taxon>
        <taxon>Actinomycetes</taxon>
        <taxon>Pseudonocardiales</taxon>
        <taxon>Pseudonocardiaceae</taxon>
        <taxon>Amycolatopsis</taxon>
    </lineage>
</organism>
<name>A0A263D624_9PSEU</name>
<evidence type="ECO:0000313" key="4">
    <source>
        <dbReference type="Proteomes" id="UP000242444"/>
    </source>
</evidence>
<comment type="similarity">
    <text evidence="1">Belongs to the universal stress protein A family.</text>
</comment>
<dbReference type="InterPro" id="IPR006015">
    <property type="entry name" value="Universal_stress_UspA"/>
</dbReference>
<dbReference type="RefSeq" id="WP_094861667.1">
    <property type="nucleotide sequence ID" value="NZ_NKYE01000003.1"/>
</dbReference>
<dbReference type="PRINTS" id="PR01438">
    <property type="entry name" value="UNVRSLSTRESS"/>
</dbReference>
<reference evidence="3 4" key="1">
    <citation type="submission" date="2017-07" db="EMBL/GenBank/DDBJ databases">
        <title>Amycolatopsis antarcticus sp. nov., isolated from the surface of an Antarcticus brown macroalga.</title>
        <authorList>
            <person name="Wang J."/>
            <person name="Leiva S."/>
            <person name="Huang J."/>
            <person name="Huang Y."/>
        </authorList>
    </citation>
    <scope>NUCLEOTIDE SEQUENCE [LARGE SCALE GENOMIC DNA]</scope>
    <source>
        <strain evidence="3 4">AU-G6</strain>
    </source>
</reference>